<evidence type="ECO:0000313" key="4">
    <source>
        <dbReference type="EMBL" id="QCK15422.1"/>
    </source>
</evidence>
<evidence type="ECO:0000256" key="1">
    <source>
        <dbReference type="SAM" id="MobiDB-lite"/>
    </source>
</evidence>
<reference evidence="4 5" key="1">
    <citation type="submission" date="2018-04" db="EMBL/GenBank/DDBJ databases">
        <title>Complete genome uncultured novel isolate.</title>
        <authorList>
            <person name="Merlino G."/>
        </authorList>
    </citation>
    <scope>NUCLEOTIDE SEQUENCE [LARGE SCALE GENOMIC DNA]</scope>
    <source>
        <strain evidence="5">R1DC9</strain>
    </source>
</reference>
<dbReference type="EMBL" id="CP028923">
    <property type="protein sequence ID" value="QCK15422.1"/>
    <property type="molecule type" value="Genomic_DNA"/>
</dbReference>
<proteinExistence type="predicted"/>
<dbReference type="Pfam" id="PF11827">
    <property type="entry name" value="DUF3347"/>
    <property type="match status" value="1"/>
</dbReference>
<evidence type="ECO:0000256" key="2">
    <source>
        <dbReference type="SAM" id="SignalP"/>
    </source>
</evidence>
<keyword evidence="2" id="KW-0732">Signal</keyword>
<evidence type="ECO:0000313" key="5">
    <source>
        <dbReference type="Proteomes" id="UP000298616"/>
    </source>
</evidence>
<keyword evidence="5" id="KW-1185">Reference proteome</keyword>
<dbReference type="AlphaFoldDB" id="A0A4D7JRS5"/>
<dbReference type="KEGG" id="fpf:DCC35_12035"/>
<organism evidence="4 5">
    <name type="scientific">Mangrovivirga cuniculi</name>
    <dbReference type="NCBI Taxonomy" id="2715131"/>
    <lineage>
        <taxon>Bacteria</taxon>
        <taxon>Pseudomonadati</taxon>
        <taxon>Bacteroidota</taxon>
        <taxon>Cytophagia</taxon>
        <taxon>Cytophagales</taxon>
        <taxon>Mangrovivirgaceae</taxon>
        <taxon>Mangrovivirga</taxon>
    </lineage>
</organism>
<name>A0A4D7JRS5_9BACT</name>
<feature type="signal peptide" evidence="2">
    <location>
        <begin position="1"/>
        <end position="22"/>
    </location>
</feature>
<gene>
    <name evidence="4" type="ORF">DCC35_12035</name>
</gene>
<protein>
    <recommendedName>
        <fullName evidence="3">DUF3347 domain-containing protein</fullName>
    </recommendedName>
</protein>
<accession>A0A4D7JRS5</accession>
<evidence type="ECO:0000259" key="3">
    <source>
        <dbReference type="Pfam" id="PF11827"/>
    </source>
</evidence>
<dbReference type="InterPro" id="IPR021782">
    <property type="entry name" value="DUF3347"/>
</dbReference>
<dbReference type="RefSeq" id="WP_137091020.1">
    <property type="nucleotide sequence ID" value="NZ_CP028923.1"/>
</dbReference>
<feature type="chain" id="PRO_5020502528" description="DUF3347 domain-containing protein" evidence="2">
    <location>
        <begin position="23"/>
        <end position="204"/>
    </location>
</feature>
<feature type="compositionally biased region" description="Basic and acidic residues" evidence="1">
    <location>
        <begin position="36"/>
        <end position="61"/>
    </location>
</feature>
<feature type="region of interest" description="Disordered" evidence="1">
    <location>
        <begin position="25"/>
        <end position="61"/>
    </location>
</feature>
<sequence length="204" mass="22687">MKKSGLISGLSFLLVISLFAMSCGGSSENGTTENESEVHEHDGEMHENHEHDAEMNGDDKSEKTEEVSYEMEADPTTAKAIVEEYLNIKNALVETDAEKTAVAAKSLHLFINEHQVDKMDALSEASNTIANTSDVEQQRKAFEDLSKGVYTMIKSSQIDMPLYQQYCPMAFNNKGASWISSKKEVMNPYFGDKMLNCGKVIEEL</sequence>
<dbReference type="Proteomes" id="UP000298616">
    <property type="component" value="Chromosome"/>
</dbReference>
<dbReference type="OrthoDB" id="5513217at2"/>
<dbReference type="PROSITE" id="PS51257">
    <property type="entry name" value="PROKAR_LIPOPROTEIN"/>
    <property type="match status" value="1"/>
</dbReference>
<feature type="domain" description="DUF3347" evidence="3">
    <location>
        <begin position="81"/>
        <end position="158"/>
    </location>
</feature>